<keyword evidence="2 6" id="KW-0732">Signal</keyword>
<dbReference type="InterPro" id="IPR050490">
    <property type="entry name" value="Bact_solute-bd_prot1"/>
</dbReference>
<keyword evidence="5" id="KW-0449">Lipoprotein</keyword>
<feature type="chain" id="PRO_5039598716" evidence="6">
    <location>
        <begin position="24"/>
        <end position="442"/>
    </location>
</feature>
<gene>
    <name evidence="7" type="ORF">CTE05_22520</name>
</gene>
<dbReference type="EMBL" id="BJWH01000010">
    <property type="protein sequence ID" value="GEL98705.1"/>
    <property type="molecule type" value="Genomic_DNA"/>
</dbReference>
<evidence type="ECO:0000256" key="2">
    <source>
        <dbReference type="ARBA" id="ARBA00022729"/>
    </source>
</evidence>
<evidence type="ECO:0000256" key="3">
    <source>
        <dbReference type="ARBA" id="ARBA00023136"/>
    </source>
</evidence>
<feature type="signal peptide" evidence="6">
    <location>
        <begin position="1"/>
        <end position="23"/>
    </location>
</feature>
<dbReference type="Proteomes" id="UP000321049">
    <property type="component" value="Unassembled WGS sequence"/>
</dbReference>
<sequence>MFPQKRRTRLMAFAAAGSLLALTAACSSGSGDSDDQANDDGTPSGEITVLTWRTDLVEDGTFDTYVEEFKAKYPEVTDVKVEGLTDYEGEVKTRMNTENYGDVLAIPGSVTPDQLGDFFEPLGTQEEIGAEYQWINDKSFEGQSYGIPVVGNVQGFVYNKRVWEEAGITEFPDTPEAFLEALQAIKDNGVEIAPLYTNYKDGWPLSQWDGWLGAVSADPDWKNKIVESDTPWTEDSDYGVVDGLIYDAVAQGLTEADPTTTNWEESKRLLGTGEVATMVLGSWAIPQMAAAAEAAGASGDDIAYAPTPVKVDGKFHSVAGGDYNLGINVNSQNKATARAWIDWFNHESGFSESQAGLSPIIDGPVPAALTSFVEEVELITLNPAPEGKEALFADIDTASGIVTTDPKFRQKNIDDARSGARTKQQIFDDLNAQWAEGRASVS</sequence>
<evidence type="ECO:0000313" key="7">
    <source>
        <dbReference type="EMBL" id="GEL98705.1"/>
    </source>
</evidence>
<evidence type="ECO:0000256" key="5">
    <source>
        <dbReference type="ARBA" id="ARBA00023288"/>
    </source>
</evidence>
<dbReference type="RefSeq" id="WP_146846201.1">
    <property type="nucleotide sequence ID" value="NZ_BJWH01000010.1"/>
</dbReference>
<dbReference type="SUPFAM" id="SSF53850">
    <property type="entry name" value="Periplasmic binding protein-like II"/>
    <property type="match status" value="1"/>
</dbReference>
<dbReference type="Gene3D" id="3.40.190.10">
    <property type="entry name" value="Periplasmic binding protein-like II"/>
    <property type="match status" value="2"/>
</dbReference>
<keyword evidence="1" id="KW-1003">Cell membrane</keyword>
<keyword evidence="3" id="KW-0472">Membrane</keyword>
<evidence type="ECO:0000313" key="8">
    <source>
        <dbReference type="Proteomes" id="UP000321049"/>
    </source>
</evidence>
<comment type="caution">
    <text evidence="7">The sequence shown here is derived from an EMBL/GenBank/DDBJ whole genome shotgun (WGS) entry which is preliminary data.</text>
</comment>
<organism evidence="7 8">
    <name type="scientific">Cellulomonas terrae</name>
    <dbReference type="NCBI Taxonomy" id="311234"/>
    <lineage>
        <taxon>Bacteria</taxon>
        <taxon>Bacillati</taxon>
        <taxon>Actinomycetota</taxon>
        <taxon>Actinomycetes</taxon>
        <taxon>Micrococcales</taxon>
        <taxon>Cellulomonadaceae</taxon>
        <taxon>Cellulomonas</taxon>
    </lineage>
</organism>
<dbReference type="AlphaFoldDB" id="A0A511JLA7"/>
<reference evidence="7 8" key="1">
    <citation type="submission" date="2019-07" db="EMBL/GenBank/DDBJ databases">
        <title>Whole genome shotgun sequence of Cellulomonas terrae NBRC 100819.</title>
        <authorList>
            <person name="Hosoyama A."/>
            <person name="Uohara A."/>
            <person name="Ohji S."/>
            <person name="Ichikawa N."/>
        </authorList>
    </citation>
    <scope>NUCLEOTIDE SEQUENCE [LARGE SCALE GENOMIC DNA]</scope>
    <source>
        <strain evidence="7 8">NBRC 100819</strain>
    </source>
</reference>
<dbReference type="PANTHER" id="PTHR43649">
    <property type="entry name" value="ARABINOSE-BINDING PROTEIN-RELATED"/>
    <property type="match status" value="1"/>
</dbReference>
<accession>A0A511JLA7</accession>
<evidence type="ECO:0000256" key="4">
    <source>
        <dbReference type="ARBA" id="ARBA00023139"/>
    </source>
</evidence>
<dbReference type="OrthoDB" id="358201at2"/>
<protein>
    <submittedName>
        <fullName evidence="7">Sugar ABC transporter substrate-binding protein</fullName>
    </submittedName>
</protein>
<name>A0A511JLA7_9CELL</name>
<dbReference type="PANTHER" id="PTHR43649:SF33">
    <property type="entry name" value="POLYGALACTURONAN_RHAMNOGALACTURONAN-BINDING PROTEIN YTCQ"/>
    <property type="match status" value="1"/>
</dbReference>
<evidence type="ECO:0000256" key="1">
    <source>
        <dbReference type="ARBA" id="ARBA00022475"/>
    </source>
</evidence>
<proteinExistence type="predicted"/>
<keyword evidence="8" id="KW-1185">Reference proteome</keyword>
<evidence type="ECO:0000256" key="6">
    <source>
        <dbReference type="SAM" id="SignalP"/>
    </source>
</evidence>
<dbReference type="Pfam" id="PF01547">
    <property type="entry name" value="SBP_bac_1"/>
    <property type="match status" value="1"/>
</dbReference>
<keyword evidence="4" id="KW-0564">Palmitate</keyword>
<dbReference type="InterPro" id="IPR006059">
    <property type="entry name" value="SBP"/>
</dbReference>
<dbReference type="PROSITE" id="PS51257">
    <property type="entry name" value="PROKAR_LIPOPROTEIN"/>
    <property type="match status" value="1"/>
</dbReference>